<name>A0A5N5QRR8_9AGAM</name>
<dbReference type="Gene3D" id="1.10.10.1420">
    <property type="entry name" value="DNA replication factor Cdt1, C-terminal WH domain"/>
    <property type="match status" value="1"/>
</dbReference>
<evidence type="ECO:0000259" key="4">
    <source>
        <dbReference type="Pfam" id="PF16679"/>
    </source>
</evidence>
<feature type="region of interest" description="Disordered" evidence="3">
    <location>
        <begin position="633"/>
        <end position="702"/>
    </location>
</feature>
<evidence type="ECO:0000256" key="3">
    <source>
        <dbReference type="SAM" id="MobiDB-lite"/>
    </source>
</evidence>
<keyword evidence="2" id="KW-0131">Cell cycle</keyword>
<accession>A0A5N5QRR8</accession>
<dbReference type="OrthoDB" id="3366139at2759"/>
<evidence type="ECO:0000256" key="2">
    <source>
        <dbReference type="ARBA" id="ARBA00023306"/>
    </source>
</evidence>
<dbReference type="Proteomes" id="UP000383932">
    <property type="component" value="Unassembled WGS sequence"/>
</dbReference>
<gene>
    <name evidence="5" type="ORF">CTheo_2653</name>
</gene>
<feature type="region of interest" description="Disordered" evidence="3">
    <location>
        <begin position="72"/>
        <end position="113"/>
    </location>
</feature>
<dbReference type="EMBL" id="SSOP01000028">
    <property type="protein sequence ID" value="KAB5593927.1"/>
    <property type="molecule type" value="Genomic_DNA"/>
</dbReference>
<organism evidence="5 6">
    <name type="scientific">Ceratobasidium theobromae</name>
    <dbReference type="NCBI Taxonomy" id="1582974"/>
    <lineage>
        <taxon>Eukaryota</taxon>
        <taxon>Fungi</taxon>
        <taxon>Dikarya</taxon>
        <taxon>Basidiomycota</taxon>
        <taxon>Agaricomycotina</taxon>
        <taxon>Agaricomycetes</taxon>
        <taxon>Cantharellales</taxon>
        <taxon>Ceratobasidiaceae</taxon>
        <taxon>Ceratobasidium</taxon>
    </lineage>
</organism>
<dbReference type="Pfam" id="PF16679">
    <property type="entry name" value="CDT1_C"/>
    <property type="match status" value="1"/>
</dbReference>
<feature type="compositionally biased region" description="Low complexity" evidence="3">
    <location>
        <begin position="684"/>
        <end position="701"/>
    </location>
</feature>
<evidence type="ECO:0000313" key="6">
    <source>
        <dbReference type="Proteomes" id="UP000383932"/>
    </source>
</evidence>
<feature type="region of interest" description="Disordered" evidence="3">
    <location>
        <begin position="195"/>
        <end position="232"/>
    </location>
</feature>
<sequence length="724" mass="77273">MAVQQSLSSAAPVQGPLPSLFINHIPHDGSLLAARRNNIYYSAPTCKRTTIYHKYKPPTLFAMAVTKPEKRRRIANSSPIATPKRTRAQLASPEVNRKLSLSPAASPGSPVTPRAKTIPLPAHLARLSAAHTAIETSLSLALATSSRAPNQQTGHLPAITNTVALESAGLRVRCGPEEIRRLCWLWEWDGTSVPESLEEGSKKNVGPIEDSSEDNPFLDSSTPRKSAPAPAPIPVDWVRGGMGIIVTATTQLQRAEGRRVPAYGVGIKVEVTSDESVGVALSAVAKWTADSHLRRKELNDKLRQWAKLHEVSQVTPKVNGKTKRLRSLSPVPVPDIPFADLPPLSSIPISFTPSTQRILQTPSKGMFSTPSRGTISTPTFARRQGGFSTPSSSNRSAFATPSHRTGGIFATPTSVHRSGVLTPATGKRMSSMAPPMTPTTRAAGVPLPPTPAATPGPYASSASESGDSRPSTPCTNRVLFKAALTADPQTPRRDKDATPSVPVTPRQAALAERLRQRALATPSGKTTTVTLGYDAETDTVRTAEATPAELRRRCLLARLPDAAETLLAMFTSRRVIPLREAARSVVSASRVTSQEAEDEIRMLAEMCPKFLRIRVVERDEWVERGTGIVTGKAAKLSSSSPVIPKNSPAKSGSSPARKCVSSPNAKVPVTPARSGTKSTASKLSAVSPSGASPASATPRTTKQTEVFGLKEVREIVRRELECGI</sequence>
<evidence type="ECO:0000313" key="5">
    <source>
        <dbReference type="EMBL" id="KAB5593927.1"/>
    </source>
</evidence>
<dbReference type="AlphaFoldDB" id="A0A5N5QRR8"/>
<reference evidence="5 6" key="1">
    <citation type="journal article" date="2019" name="Fungal Biol. Biotechnol.">
        <title>Draft genome sequence of fastidious pathogen Ceratobasidium theobromae, which causes vascular-streak dieback in Theobroma cacao.</title>
        <authorList>
            <person name="Ali S.S."/>
            <person name="Asman A."/>
            <person name="Shao J."/>
            <person name="Firmansyah A.P."/>
            <person name="Susilo A.W."/>
            <person name="Rosmana A."/>
            <person name="McMahon P."/>
            <person name="Junaid M."/>
            <person name="Guest D."/>
            <person name="Kheng T.Y."/>
            <person name="Meinhardt L.W."/>
            <person name="Bailey B.A."/>
        </authorList>
    </citation>
    <scope>NUCLEOTIDE SEQUENCE [LARGE SCALE GENOMIC DNA]</scope>
    <source>
        <strain evidence="5 6">CT2</strain>
    </source>
</reference>
<comment type="caution">
    <text evidence="5">The sequence shown here is derived from an EMBL/GenBank/DDBJ whole genome shotgun (WGS) entry which is preliminary data.</text>
</comment>
<feature type="compositionally biased region" description="Polar residues" evidence="3">
    <location>
        <begin position="463"/>
        <end position="475"/>
    </location>
</feature>
<proteinExistence type="inferred from homology"/>
<evidence type="ECO:0000256" key="1">
    <source>
        <dbReference type="ARBA" id="ARBA00008356"/>
    </source>
</evidence>
<dbReference type="InterPro" id="IPR038090">
    <property type="entry name" value="Cdt1_C_WH_dom_sf"/>
</dbReference>
<feature type="compositionally biased region" description="Polar residues" evidence="3">
    <location>
        <begin position="361"/>
        <end position="379"/>
    </location>
</feature>
<feature type="domain" description="DNA replication factor Cdt1 C-terminal" evidence="4">
    <location>
        <begin position="544"/>
        <end position="616"/>
    </location>
</feature>
<feature type="compositionally biased region" description="Low complexity" evidence="3">
    <location>
        <begin position="99"/>
        <end position="109"/>
    </location>
</feature>
<keyword evidence="6" id="KW-1185">Reference proteome</keyword>
<comment type="similarity">
    <text evidence="1">Belongs to the Cdt1 family.</text>
</comment>
<protein>
    <recommendedName>
        <fullName evidence="4">DNA replication factor Cdt1 C-terminal domain-containing protein</fullName>
    </recommendedName>
</protein>
<dbReference type="InterPro" id="IPR032054">
    <property type="entry name" value="Cdt1_C"/>
</dbReference>
<feature type="compositionally biased region" description="Polar residues" evidence="3">
    <location>
        <begin position="673"/>
        <end position="682"/>
    </location>
</feature>
<feature type="compositionally biased region" description="Polar residues" evidence="3">
    <location>
        <begin position="386"/>
        <end position="403"/>
    </location>
</feature>
<feature type="region of interest" description="Disordered" evidence="3">
    <location>
        <begin position="361"/>
        <end position="507"/>
    </location>
</feature>